<dbReference type="SUPFAM" id="SSF64268">
    <property type="entry name" value="PX domain"/>
    <property type="match status" value="1"/>
</dbReference>
<feature type="compositionally biased region" description="Low complexity" evidence="2">
    <location>
        <begin position="1353"/>
        <end position="1377"/>
    </location>
</feature>
<feature type="region of interest" description="Disordered" evidence="2">
    <location>
        <begin position="394"/>
        <end position="416"/>
    </location>
</feature>
<dbReference type="OrthoDB" id="120967at2759"/>
<feature type="region of interest" description="Disordered" evidence="2">
    <location>
        <begin position="610"/>
        <end position="641"/>
    </location>
</feature>
<dbReference type="EMBL" id="JANBPT010000056">
    <property type="protein sequence ID" value="KAJ1928862.1"/>
    <property type="molecule type" value="Genomic_DNA"/>
</dbReference>
<dbReference type="Proteomes" id="UP001150569">
    <property type="component" value="Unassembled WGS sequence"/>
</dbReference>
<reference evidence="5" key="1">
    <citation type="submission" date="2022-07" db="EMBL/GenBank/DDBJ databases">
        <title>Phylogenomic reconstructions and comparative analyses of Kickxellomycotina fungi.</title>
        <authorList>
            <person name="Reynolds N.K."/>
            <person name="Stajich J.E."/>
            <person name="Barry K."/>
            <person name="Grigoriev I.V."/>
            <person name="Crous P."/>
            <person name="Smith M.E."/>
        </authorList>
    </citation>
    <scope>NUCLEOTIDE SEQUENCE</scope>
    <source>
        <strain evidence="5">RSA 861</strain>
    </source>
</reference>
<feature type="region of interest" description="Disordered" evidence="2">
    <location>
        <begin position="1262"/>
        <end position="1453"/>
    </location>
</feature>
<dbReference type="SMART" id="SM00313">
    <property type="entry name" value="PXA"/>
    <property type="match status" value="1"/>
</dbReference>
<dbReference type="Pfam" id="PF02194">
    <property type="entry name" value="PXA"/>
    <property type="match status" value="1"/>
</dbReference>
<protein>
    <submittedName>
        <fullName evidence="5">Phosphatidylinositol binding</fullName>
    </submittedName>
</protein>
<dbReference type="PANTHER" id="PTHR22775">
    <property type="entry name" value="SORTING NEXIN"/>
    <property type="match status" value="1"/>
</dbReference>
<dbReference type="Gene3D" id="1.10.167.10">
    <property type="entry name" value="Regulator of G-protein Signalling 4, domain 2"/>
    <property type="match status" value="1"/>
</dbReference>
<feature type="compositionally biased region" description="Low complexity" evidence="2">
    <location>
        <begin position="1421"/>
        <end position="1430"/>
    </location>
</feature>
<feature type="region of interest" description="Disordered" evidence="2">
    <location>
        <begin position="831"/>
        <end position="934"/>
    </location>
</feature>
<dbReference type="InterPro" id="IPR036305">
    <property type="entry name" value="RGS_sf"/>
</dbReference>
<sequence length="1626" mass="173976">MMAPIAPAGLLVPIASAYSADEPSLKASMTSEGSLPESGTAVGPGAELDISNVDQRNGTTVTGPSQLATITAVSSALPSGLASQLFQLAAHQAEAWASDKPLSTIIGVGLLVLTLTFSRLFIVVVCLAGGITAGYLWAQDPQISVWGPASAEANKDLKALTPAARAQRERQAHILATADREVTDRITAAAAVGRLEAASILAASAELTPRKGGSLPPPVQRAWTRLADLVLRDFVDYWYLPLEVSKSGDLRRHVRSLLNRSVANLHARLRQDHVNLGVLISYAFANTLIVNLREYRQLELSGKDLDQYLADNPGSLFNQLATHEAQIAHLLELARFLLARLLPAKDRDSPVIFAFLTEIVATNLLEPTVTSFCDPDQINMMIVAGLGTAATGDTTGPTLTAPAPVPESTSDIQSPAKGSRLGAGLWAKMGLGLGGAGIATRGPTSKLLVDVRDCRLTEPDTDDNLRYRLTLGCSDTSGFRPWATMLRPATSGGQVDWDEHVVLTIPDVVLHSDSRLECTLLVGTSELDTRVDATVTLDLQDIVHDANPDPQGYLLLRADGDIAATVQLAVYVEAANEKEDTISEAAEGYARLGADDLSPTQADFLNMSDYDLPTSETDSNHGTGLRPGSPHGRSRPTLPYSGLDHAVPADVDLKRLFPLTLDAILNQSDCFVEFMQYLEDQGEPPYLRFVMNVESYQRFARTLNDPTLMRDDAWSIFHLHLAPPTETTDTTSTSASAAPPYLIPVTPARVQEVVTTIRDRPSPDCFDPILQDIHRTLGPHLDRFRETSPLYRFWLEEKWVKFARTHAKRHGDPDAAARARLAELTATPVALATHSPPRPPSAPPAIVAETPLSNATSPGTTPDAETARPDDAFTTEPTPATPLALDVPSRSPTPSPRTSTSSTLPPRSLPSRIDTEVGSRSSSPVRSRGSTHNDERLAFITTAVAQLKEQIAIVDGQVEENERLPSSSANRTRLRQLRKSRADLTHDLDQLVGMAQDAARHDTHHHHPDDASPISTVAEPTEATLLDLRNVTVHVEEEGGGAKSQGAAQLAAKFVTSLGTRDSALIFIVECEQAASPAEGITQHGWMITRSYADFVNLHATLRQSFSKVDKIKFPSRQWGSSGPGSSMTTTGSGKQTALATQLQLYLTLLLSDLILGVSRPLQLFMKPDHMTVPQSFLAAVNPATLLAPGRGPHASSLMGRPGPQSSSAAVNQNGSGHALDVFNPRFITDPATQAASATSRTVNAAFRSASSALKRFTVEVGSPTLSTPSSPGSLKSLQEQRRRASNASLNAGRAGAGSPAGPGMAAHGMFNKAAPPSVSGRLNRKLGDGVEDAASSPPAGTTLRTINSDTTAAAAAIPPSSSEPSLPLSAAGAPALDTPPSDKTTSAFATTHSISTAPRKAEVPLLKSPTSNPPRRSSLASTPMASSVSAPPPSGSPRPETSSTSSTASHKALRPEEIELLIETFFALLDEVFDLKDTKQWLRRKALAVFKQLLRQSYASTVSTVFVDTVIKYTEPALLADRIDQLTTSFWPGGTWYATPITGDPSSPSLPVVRTEEQKEATKLEARVLFVNHMPEALQRMVGEYNGVMGMTRLFELLQRPELVRPIAIKLLDSICKLVLSELQD</sequence>
<organism evidence="5 6">
    <name type="scientific">Tieghemiomyces parasiticus</name>
    <dbReference type="NCBI Taxonomy" id="78921"/>
    <lineage>
        <taxon>Eukaryota</taxon>
        <taxon>Fungi</taxon>
        <taxon>Fungi incertae sedis</taxon>
        <taxon>Zoopagomycota</taxon>
        <taxon>Kickxellomycotina</taxon>
        <taxon>Dimargaritomycetes</taxon>
        <taxon>Dimargaritales</taxon>
        <taxon>Dimargaritaceae</taxon>
        <taxon>Tieghemiomyces</taxon>
    </lineage>
</organism>
<feature type="compositionally biased region" description="Polar residues" evidence="2">
    <location>
        <begin position="1409"/>
        <end position="1420"/>
    </location>
</feature>
<dbReference type="InterPro" id="IPR013937">
    <property type="entry name" value="Sorting_nexin_C"/>
</dbReference>
<evidence type="ECO:0000256" key="2">
    <source>
        <dbReference type="SAM" id="MobiDB-lite"/>
    </source>
</evidence>
<feature type="region of interest" description="Disordered" evidence="2">
    <location>
        <begin position="1193"/>
        <end position="1216"/>
    </location>
</feature>
<feature type="compositionally biased region" description="Low complexity" evidence="2">
    <location>
        <begin position="1262"/>
        <end position="1278"/>
    </location>
</feature>
<feature type="compositionally biased region" description="Polar residues" evidence="2">
    <location>
        <begin position="1204"/>
        <end position="1216"/>
    </location>
</feature>
<gene>
    <name evidence="5" type="primary">SNX20_1</name>
    <name evidence="5" type="ORF">IWQ60_001658</name>
</gene>
<dbReference type="PANTHER" id="PTHR22775:SF3">
    <property type="entry name" value="SORTING NEXIN-13"/>
    <property type="match status" value="1"/>
</dbReference>
<dbReference type="Pfam" id="PF08628">
    <property type="entry name" value="Nexin_C"/>
    <property type="match status" value="1"/>
</dbReference>
<evidence type="ECO:0000259" key="4">
    <source>
        <dbReference type="PROSITE" id="PS51207"/>
    </source>
</evidence>
<name>A0A9W8AK97_9FUNG</name>
<dbReference type="GO" id="GO:0035091">
    <property type="term" value="F:phosphatidylinositol binding"/>
    <property type="evidence" value="ECO:0007669"/>
    <property type="project" value="InterPro"/>
</dbReference>
<dbReference type="InterPro" id="IPR036871">
    <property type="entry name" value="PX_dom_sf"/>
</dbReference>
<feature type="domain" description="RGS" evidence="3">
    <location>
        <begin position="660"/>
        <end position="777"/>
    </location>
</feature>
<feature type="compositionally biased region" description="Low complexity" evidence="2">
    <location>
        <begin position="1438"/>
        <end position="1450"/>
    </location>
</feature>
<evidence type="ECO:0000313" key="5">
    <source>
        <dbReference type="EMBL" id="KAJ1928862.1"/>
    </source>
</evidence>
<dbReference type="Gene3D" id="3.30.1520.10">
    <property type="entry name" value="Phox-like domain"/>
    <property type="match status" value="1"/>
</dbReference>
<feature type="compositionally biased region" description="Polar residues" evidence="2">
    <location>
        <begin position="1382"/>
        <end position="1397"/>
    </location>
</feature>
<dbReference type="InterPro" id="IPR001683">
    <property type="entry name" value="PX_dom"/>
</dbReference>
<dbReference type="SMART" id="SM00315">
    <property type="entry name" value="RGS"/>
    <property type="match status" value="1"/>
</dbReference>
<comment type="caution">
    <text evidence="5">The sequence shown here is derived from an EMBL/GenBank/DDBJ whole genome shotgun (WGS) entry which is preliminary data.</text>
</comment>
<dbReference type="Pfam" id="PF00787">
    <property type="entry name" value="PX"/>
    <property type="match status" value="1"/>
</dbReference>
<proteinExistence type="inferred from homology"/>
<evidence type="ECO:0000313" key="6">
    <source>
        <dbReference type="Proteomes" id="UP001150569"/>
    </source>
</evidence>
<accession>A0A9W8AK97</accession>
<feature type="domain" description="PXA" evidence="4">
    <location>
        <begin position="216"/>
        <end position="390"/>
    </location>
</feature>
<dbReference type="InterPro" id="IPR044926">
    <property type="entry name" value="RGS_subdomain_2"/>
</dbReference>
<dbReference type="InterPro" id="IPR003114">
    <property type="entry name" value="Phox_assoc"/>
</dbReference>
<dbReference type="SUPFAM" id="SSF48097">
    <property type="entry name" value="Regulator of G-protein signaling, RGS"/>
    <property type="match status" value="1"/>
</dbReference>
<comment type="similarity">
    <text evidence="1">Belongs to the sorting nexin family.</text>
</comment>
<feature type="compositionally biased region" description="Polar residues" evidence="2">
    <location>
        <begin position="851"/>
        <end position="860"/>
    </location>
</feature>
<feature type="compositionally biased region" description="Low complexity" evidence="2">
    <location>
        <begin position="872"/>
        <end position="930"/>
    </location>
</feature>
<evidence type="ECO:0000259" key="3">
    <source>
        <dbReference type="PROSITE" id="PS50132"/>
    </source>
</evidence>
<keyword evidence="6" id="KW-1185">Reference proteome</keyword>
<evidence type="ECO:0000256" key="1">
    <source>
        <dbReference type="ARBA" id="ARBA00010883"/>
    </source>
</evidence>
<dbReference type="InterPro" id="IPR016137">
    <property type="entry name" value="RGS"/>
</dbReference>
<dbReference type="PROSITE" id="PS51207">
    <property type="entry name" value="PXA"/>
    <property type="match status" value="1"/>
</dbReference>
<feature type="compositionally biased region" description="Polar residues" evidence="2">
    <location>
        <begin position="1339"/>
        <end position="1352"/>
    </location>
</feature>
<dbReference type="PROSITE" id="PS50132">
    <property type="entry name" value="RGS"/>
    <property type="match status" value="1"/>
</dbReference>